<dbReference type="SUPFAM" id="SSF109755">
    <property type="entry name" value="PhoU-like"/>
    <property type="match status" value="1"/>
</dbReference>
<evidence type="ECO:0000313" key="8">
    <source>
        <dbReference type="EMBL" id="MBC8593027.1"/>
    </source>
</evidence>
<dbReference type="Pfam" id="PF02690">
    <property type="entry name" value="Na_Pi_cotrans"/>
    <property type="match status" value="2"/>
</dbReference>
<keyword evidence="4 6" id="KW-1133">Transmembrane helix</keyword>
<sequence>MEYSFYDFLKLLGSLALFLYGMKIMSEGLQKFAGDRLRTILTAMTTNRVTGVLTGILITALVQSSSATTVMVVSFVNAGLLTLSQSIGVIMGANVGTTVTAWIISVFGFKIDVAAMALPLLAFGVPLLFSQKSTRKSVGEFIFGFSFLFMGLAYLQMYAPDLSKNPEMLAFVQNYTDMGFLSIIIFVLVGAVITMIVQASAATMAITLIMCANGWISFELGAALAMGQNIGTTITANLAALTGNTQARRAALAHLLFNVFGVIVVLCIFHPFTRAVSWFVTDFMNQHNPATQVAFELSAFHTAFNIFNVLLLIWFVKGIERVVCILLPLKDTDEEYRLRYISRGLLSTAELSILEARKEIHLFAERTHRMFGMVRDLLHTEKDDDFNKLFSRVEKYENISDNMELEIANYLNQVSEGRLSSESKLQIRAMLREVTEIESIGDSCYNLARTINRKRQTNQDFTEKQYEHIHFMMKLTNDALEQMIVVVEKPEHHGADVNKSFNIENEINNYRNQLKNQNILDVNNKEYDYQMGVYYMDIIAECEKLGDYIVNVVEASSDVKEKKAS</sequence>
<dbReference type="InterPro" id="IPR026022">
    <property type="entry name" value="PhoU_dom"/>
</dbReference>
<dbReference type="RefSeq" id="WP_262434188.1">
    <property type="nucleotide sequence ID" value="NZ_JACRTF010000001.1"/>
</dbReference>
<dbReference type="GO" id="GO:0005886">
    <property type="term" value="C:plasma membrane"/>
    <property type="evidence" value="ECO:0007669"/>
    <property type="project" value="UniProtKB-SubCell"/>
</dbReference>
<feature type="transmembrane region" description="Helical" evidence="6">
    <location>
        <begin position="141"/>
        <end position="159"/>
    </location>
</feature>
<feature type="domain" description="PhoU" evidence="7">
    <location>
        <begin position="472"/>
        <end position="554"/>
    </location>
</feature>
<evidence type="ECO:0000256" key="5">
    <source>
        <dbReference type="ARBA" id="ARBA00023136"/>
    </source>
</evidence>
<feature type="transmembrane region" description="Helical" evidence="6">
    <location>
        <begin position="179"/>
        <end position="197"/>
    </location>
</feature>
<comment type="caution">
    <text evidence="8">The sequence shown here is derived from an EMBL/GenBank/DDBJ whole genome shotgun (WGS) entry which is preliminary data.</text>
</comment>
<organism evidence="8 9">
    <name type="scientific">Jilunia laotingensis</name>
    <dbReference type="NCBI Taxonomy" id="2763675"/>
    <lineage>
        <taxon>Bacteria</taxon>
        <taxon>Pseudomonadati</taxon>
        <taxon>Bacteroidota</taxon>
        <taxon>Bacteroidia</taxon>
        <taxon>Bacteroidales</taxon>
        <taxon>Bacteroidaceae</taxon>
        <taxon>Jilunia</taxon>
    </lineage>
</organism>
<dbReference type="Pfam" id="PF01895">
    <property type="entry name" value="PhoU"/>
    <property type="match status" value="2"/>
</dbReference>
<feature type="transmembrane region" description="Helical" evidence="6">
    <location>
        <begin position="255"/>
        <end position="273"/>
    </location>
</feature>
<gene>
    <name evidence="8" type="ORF">H8744_07110</name>
</gene>
<feature type="transmembrane region" description="Helical" evidence="6">
    <location>
        <begin position="87"/>
        <end position="107"/>
    </location>
</feature>
<evidence type="ECO:0000259" key="7">
    <source>
        <dbReference type="Pfam" id="PF01895"/>
    </source>
</evidence>
<evidence type="ECO:0000256" key="2">
    <source>
        <dbReference type="ARBA" id="ARBA00022475"/>
    </source>
</evidence>
<dbReference type="Gene3D" id="1.20.58.220">
    <property type="entry name" value="Phosphate transport system protein phou homolog 2, domain 2"/>
    <property type="match status" value="1"/>
</dbReference>
<accession>A0A926F4Y5</accession>
<evidence type="ECO:0000256" key="4">
    <source>
        <dbReference type="ARBA" id="ARBA00022989"/>
    </source>
</evidence>
<evidence type="ECO:0000256" key="3">
    <source>
        <dbReference type="ARBA" id="ARBA00022692"/>
    </source>
</evidence>
<dbReference type="AlphaFoldDB" id="A0A926F4Y5"/>
<evidence type="ECO:0000256" key="6">
    <source>
        <dbReference type="SAM" id="Phobius"/>
    </source>
</evidence>
<dbReference type="GO" id="GO:0044341">
    <property type="term" value="P:sodium-dependent phosphate transport"/>
    <property type="evidence" value="ECO:0007669"/>
    <property type="project" value="InterPro"/>
</dbReference>
<dbReference type="GO" id="GO:0005436">
    <property type="term" value="F:sodium:phosphate symporter activity"/>
    <property type="evidence" value="ECO:0007669"/>
    <property type="project" value="InterPro"/>
</dbReference>
<dbReference type="NCBIfam" id="TIGR00704">
    <property type="entry name" value="NaPi_cotrn_rel"/>
    <property type="match status" value="1"/>
</dbReference>
<protein>
    <submittedName>
        <fullName evidence="8">Na/Pi cotransporter family protein</fullName>
    </submittedName>
</protein>
<reference evidence="8" key="1">
    <citation type="submission" date="2020-08" db="EMBL/GenBank/DDBJ databases">
        <title>Genome public.</title>
        <authorList>
            <person name="Liu C."/>
            <person name="Sun Q."/>
        </authorList>
    </citation>
    <scope>NUCLEOTIDE SEQUENCE</scope>
    <source>
        <strain evidence="8">N12</strain>
    </source>
</reference>
<keyword evidence="2" id="KW-1003">Cell membrane</keyword>
<name>A0A926F4Y5_9BACT</name>
<dbReference type="InterPro" id="IPR003841">
    <property type="entry name" value="Na/Pi_transpt"/>
</dbReference>
<keyword evidence="9" id="KW-1185">Reference proteome</keyword>
<dbReference type="InterPro" id="IPR038078">
    <property type="entry name" value="PhoU-like_sf"/>
</dbReference>
<feature type="transmembrane region" description="Helical" evidence="6">
    <location>
        <begin position="113"/>
        <end position="129"/>
    </location>
</feature>
<feature type="transmembrane region" description="Helical" evidence="6">
    <location>
        <begin position="50"/>
        <end position="75"/>
    </location>
</feature>
<proteinExistence type="predicted"/>
<comment type="subcellular location">
    <subcellularLocation>
        <location evidence="1">Cell membrane</location>
        <topology evidence="1">Multi-pass membrane protein</topology>
    </subcellularLocation>
</comment>
<dbReference type="InterPro" id="IPR004633">
    <property type="entry name" value="NaPi_cotrn-rel/YqeW-like"/>
</dbReference>
<feature type="transmembrane region" description="Helical" evidence="6">
    <location>
        <begin position="293"/>
        <end position="316"/>
    </location>
</feature>
<evidence type="ECO:0000256" key="1">
    <source>
        <dbReference type="ARBA" id="ARBA00004651"/>
    </source>
</evidence>
<feature type="domain" description="PhoU" evidence="7">
    <location>
        <begin position="363"/>
        <end position="450"/>
    </location>
</feature>
<dbReference type="NCBIfam" id="NF037997">
    <property type="entry name" value="Na_Pi_symport"/>
    <property type="match status" value="1"/>
</dbReference>
<dbReference type="PANTHER" id="PTHR10010:SF46">
    <property type="entry name" value="SODIUM-DEPENDENT PHOSPHATE TRANSPORT PROTEIN 2B"/>
    <property type="match status" value="1"/>
</dbReference>
<dbReference type="EMBL" id="JACRTF010000001">
    <property type="protein sequence ID" value="MBC8593027.1"/>
    <property type="molecule type" value="Genomic_DNA"/>
</dbReference>
<evidence type="ECO:0000313" key="9">
    <source>
        <dbReference type="Proteomes" id="UP000651085"/>
    </source>
</evidence>
<dbReference type="Proteomes" id="UP000651085">
    <property type="component" value="Unassembled WGS sequence"/>
</dbReference>
<keyword evidence="3 6" id="KW-0812">Transmembrane</keyword>
<keyword evidence="5 6" id="KW-0472">Membrane</keyword>
<dbReference type="PANTHER" id="PTHR10010">
    <property type="entry name" value="SOLUTE CARRIER FAMILY 34 SODIUM PHOSPHATE , MEMBER 2-RELATED"/>
    <property type="match status" value="1"/>
</dbReference>